<sequence length="47" mass="5287">MGIKWIAGQPVRECCFDRTCKGICYVEDGVTYCTQCDGQEGKPIKKK</sequence>
<comment type="caution">
    <text evidence="1">The sequence shown here is derived from an EMBL/GenBank/DDBJ whole genome shotgun (WGS) entry which is preliminary data.</text>
</comment>
<organism evidence="1 2">
    <name type="scientific">Baia soyae</name>
    <dbReference type="NCBI Taxonomy" id="1544746"/>
    <lineage>
        <taxon>Bacteria</taxon>
        <taxon>Bacillati</taxon>
        <taxon>Bacillota</taxon>
        <taxon>Bacilli</taxon>
        <taxon>Bacillales</taxon>
        <taxon>Thermoactinomycetaceae</taxon>
        <taxon>Baia</taxon>
    </lineage>
</organism>
<protein>
    <submittedName>
        <fullName evidence="1">Uncharacterized protein</fullName>
    </submittedName>
</protein>
<dbReference type="RefSeq" id="WP_165873802.1">
    <property type="nucleotide sequence ID" value="NZ_SLXV01000044.1"/>
</dbReference>
<gene>
    <name evidence="1" type="ORF">EDD57_14417</name>
</gene>
<evidence type="ECO:0000313" key="2">
    <source>
        <dbReference type="Proteomes" id="UP000294746"/>
    </source>
</evidence>
<accession>A0A4R2RMY8</accession>
<keyword evidence="2" id="KW-1185">Reference proteome</keyword>
<name>A0A4R2RMY8_9BACL</name>
<evidence type="ECO:0000313" key="1">
    <source>
        <dbReference type="EMBL" id="TCP64029.1"/>
    </source>
</evidence>
<dbReference type="EMBL" id="SLXV01000044">
    <property type="protein sequence ID" value="TCP64029.1"/>
    <property type="molecule type" value="Genomic_DNA"/>
</dbReference>
<dbReference type="AlphaFoldDB" id="A0A4R2RMY8"/>
<proteinExistence type="predicted"/>
<reference evidence="1 2" key="1">
    <citation type="submission" date="2019-03" db="EMBL/GenBank/DDBJ databases">
        <title>Genomic Encyclopedia of Type Strains, Phase IV (KMG-IV): sequencing the most valuable type-strain genomes for metagenomic binning, comparative biology and taxonomic classification.</title>
        <authorList>
            <person name="Goeker M."/>
        </authorList>
    </citation>
    <scope>NUCLEOTIDE SEQUENCE [LARGE SCALE GENOMIC DNA]</scope>
    <source>
        <strain evidence="1 2">DSM 46831</strain>
    </source>
</reference>
<dbReference type="Proteomes" id="UP000294746">
    <property type="component" value="Unassembled WGS sequence"/>
</dbReference>